<dbReference type="InterPro" id="IPR002048">
    <property type="entry name" value="EF_hand_dom"/>
</dbReference>
<name>A0A2P5AST8_PARAD</name>
<dbReference type="EMBL" id="JXTB01000461">
    <property type="protein sequence ID" value="PON39610.1"/>
    <property type="molecule type" value="Genomic_DNA"/>
</dbReference>
<dbReference type="CDD" id="cd00051">
    <property type="entry name" value="EFh"/>
    <property type="match status" value="1"/>
</dbReference>
<organism evidence="3 4">
    <name type="scientific">Parasponia andersonii</name>
    <name type="common">Sponia andersonii</name>
    <dbReference type="NCBI Taxonomy" id="3476"/>
    <lineage>
        <taxon>Eukaryota</taxon>
        <taxon>Viridiplantae</taxon>
        <taxon>Streptophyta</taxon>
        <taxon>Embryophyta</taxon>
        <taxon>Tracheophyta</taxon>
        <taxon>Spermatophyta</taxon>
        <taxon>Magnoliopsida</taxon>
        <taxon>eudicotyledons</taxon>
        <taxon>Gunneridae</taxon>
        <taxon>Pentapetalae</taxon>
        <taxon>rosids</taxon>
        <taxon>fabids</taxon>
        <taxon>Rosales</taxon>
        <taxon>Cannabaceae</taxon>
        <taxon>Parasponia</taxon>
    </lineage>
</organism>
<evidence type="ECO:0000313" key="3">
    <source>
        <dbReference type="EMBL" id="PON39610.1"/>
    </source>
</evidence>
<proteinExistence type="predicted"/>
<evidence type="ECO:0000313" key="4">
    <source>
        <dbReference type="Proteomes" id="UP000237105"/>
    </source>
</evidence>
<comment type="caution">
    <text evidence="3">The sequence shown here is derived from an EMBL/GenBank/DDBJ whole genome shotgun (WGS) entry which is preliminary data.</text>
</comment>
<dbReference type="InterPro" id="IPR011992">
    <property type="entry name" value="EF-hand-dom_pair"/>
</dbReference>
<dbReference type="SUPFAM" id="SSF47473">
    <property type="entry name" value="EF-hand"/>
    <property type="match status" value="1"/>
</dbReference>
<accession>A0A2P5AST8</accession>
<dbReference type="Proteomes" id="UP000237105">
    <property type="component" value="Unassembled WGS sequence"/>
</dbReference>
<evidence type="ECO:0000259" key="2">
    <source>
        <dbReference type="PROSITE" id="PS50222"/>
    </source>
</evidence>
<dbReference type="OrthoDB" id="26525at2759"/>
<keyword evidence="4" id="KW-1185">Reference proteome</keyword>
<dbReference type="AlphaFoldDB" id="A0A2P5AST8"/>
<keyword evidence="1" id="KW-0106">Calcium</keyword>
<dbReference type="GO" id="GO:0005509">
    <property type="term" value="F:calcium ion binding"/>
    <property type="evidence" value="ECO:0007669"/>
    <property type="project" value="InterPro"/>
</dbReference>
<gene>
    <name evidence="3" type="ORF">PanWU01x14_303900</name>
</gene>
<dbReference type="PROSITE" id="PS00018">
    <property type="entry name" value="EF_HAND_1"/>
    <property type="match status" value="1"/>
</dbReference>
<evidence type="ECO:0000256" key="1">
    <source>
        <dbReference type="ARBA" id="ARBA00022837"/>
    </source>
</evidence>
<protein>
    <submittedName>
        <fullName evidence="3">Parvalbumin</fullName>
    </submittedName>
</protein>
<sequence>MGFNYQLACGAEVNTKEAQVVWTDDQLRKVFRSYDSNNDGQLSWDELRAAFKYLGSHCSYFRTGRALNYADENKDGLINLSNVELSDLVNYAHSCGYKVF</sequence>
<dbReference type="Gene3D" id="1.10.238.10">
    <property type="entry name" value="EF-hand"/>
    <property type="match status" value="1"/>
</dbReference>
<reference evidence="4" key="1">
    <citation type="submission" date="2016-06" db="EMBL/GenBank/DDBJ databases">
        <title>Parallel loss of symbiosis genes in relatives of nitrogen-fixing non-legume Parasponia.</title>
        <authorList>
            <person name="Van Velzen R."/>
            <person name="Holmer R."/>
            <person name="Bu F."/>
            <person name="Rutten L."/>
            <person name="Van Zeijl A."/>
            <person name="Liu W."/>
            <person name="Santuari L."/>
            <person name="Cao Q."/>
            <person name="Sharma T."/>
            <person name="Shen D."/>
            <person name="Roswanjaya Y."/>
            <person name="Wardhani T."/>
            <person name="Kalhor M.S."/>
            <person name="Jansen J."/>
            <person name="Van den Hoogen J."/>
            <person name="Gungor B."/>
            <person name="Hartog M."/>
            <person name="Hontelez J."/>
            <person name="Verver J."/>
            <person name="Yang W.-C."/>
            <person name="Schijlen E."/>
            <person name="Repin R."/>
            <person name="Schilthuizen M."/>
            <person name="Schranz E."/>
            <person name="Heidstra R."/>
            <person name="Miyata K."/>
            <person name="Fedorova E."/>
            <person name="Kohlen W."/>
            <person name="Bisseling T."/>
            <person name="Smit S."/>
            <person name="Geurts R."/>
        </authorList>
    </citation>
    <scope>NUCLEOTIDE SEQUENCE [LARGE SCALE GENOMIC DNA]</scope>
    <source>
        <strain evidence="4">cv. WU1-14</strain>
    </source>
</reference>
<feature type="domain" description="EF-hand" evidence="2">
    <location>
        <begin position="22"/>
        <end position="57"/>
    </location>
</feature>
<dbReference type="InterPro" id="IPR018247">
    <property type="entry name" value="EF_Hand_1_Ca_BS"/>
</dbReference>
<dbReference type="Pfam" id="PF13499">
    <property type="entry name" value="EF-hand_7"/>
    <property type="match status" value="1"/>
</dbReference>
<dbReference type="PROSITE" id="PS50222">
    <property type="entry name" value="EF_HAND_2"/>
    <property type="match status" value="1"/>
</dbReference>